<reference evidence="2" key="1">
    <citation type="submission" date="2022-06" db="EMBL/GenBank/DDBJ databases">
        <title>Sphingomicrobium sedimins sp. nov., a marine bacterium isolated from tidal flat.</title>
        <authorList>
            <person name="Kim C.-H."/>
            <person name="Yoo Y."/>
            <person name="Kim J.-J."/>
        </authorList>
    </citation>
    <scope>NUCLEOTIDE SEQUENCE</scope>
    <source>
        <strain evidence="2">GRR-S6-50</strain>
    </source>
</reference>
<name>A0A9X2EHN7_9SPHN</name>
<feature type="region of interest" description="Disordered" evidence="1">
    <location>
        <begin position="1"/>
        <end position="25"/>
    </location>
</feature>
<dbReference type="Proteomes" id="UP001155128">
    <property type="component" value="Unassembled WGS sequence"/>
</dbReference>
<proteinExistence type="predicted"/>
<dbReference type="AlphaFoldDB" id="A0A9X2EHN7"/>
<dbReference type="RefSeq" id="WP_252114954.1">
    <property type="nucleotide sequence ID" value="NZ_JAMSHT010000001.1"/>
</dbReference>
<organism evidence="2 3">
    <name type="scientific">Sphingomicrobium sediminis</name>
    <dbReference type="NCBI Taxonomy" id="2950949"/>
    <lineage>
        <taxon>Bacteria</taxon>
        <taxon>Pseudomonadati</taxon>
        <taxon>Pseudomonadota</taxon>
        <taxon>Alphaproteobacteria</taxon>
        <taxon>Sphingomonadales</taxon>
        <taxon>Sphingomonadaceae</taxon>
        <taxon>Sphingomicrobium</taxon>
    </lineage>
</organism>
<dbReference type="EMBL" id="JAMSHT010000001">
    <property type="protein sequence ID" value="MCM8558213.1"/>
    <property type="molecule type" value="Genomic_DNA"/>
</dbReference>
<gene>
    <name evidence="2" type="ORF">NDO55_10335</name>
</gene>
<accession>A0A9X2EHN7</accession>
<sequence length="52" mass="5380">MAPEHCAPGGMEMAHHGDDAPAMPSEKTIACHAACLRDDKHSPKRAKGDGAA</sequence>
<keyword evidence="3" id="KW-1185">Reference proteome</keyword>
<protein>
    <submittedName>
        <fullName evidence="2">Uncharacterized protein</fullName>
    </submittedName>
</protein>
<evidence type="ECO:0000313" key="3">
    <source>
        <dbReference type="Proteomes" id="UP001155128"/>
    </source>
</evidence>
<comment type="caution">
    <text evidence="2">The sequence shown here is derived from an EMBL/GenBank/DDBJ whole genome shotgun (WGS) entry which is preliminary data.</text>
</comment>
<evidence type="ECO:0000256" key="1">
    <source>
        <dbReference type="SAM" id="MobiDB-lite"/>
    </source>
</evidence>
<evidence type="ECO:0000313" key="2">
    <source>
        <dbReference type="EMBL" id="MCM8558213.1"/>
    </source>
</evidence>